<evidence type="ECO:0000313" key="3">
    <source>
        <dbReference type="Proteomes" id="UP000652681"/>
    </source>
</evidence>
<dbReference type="RefSeq" id="WP_163492278.1">
    <property type="nucleotide sequence ID" value="NZ_JACVEL010000001.1"/>
</dbReference>
<sequence length="177" mass="19712">MISAILHKISTILNDNIKLSFHLKQDLVKIQSVDSNATEGHIAISIANIERDTSAGISFNRKSLSTSHSSLGNPSWQINFYILIAVVFPKKQYAESLKLIAEMLRILQANHIISFDQSGAQYTLEPVNTSFQELSNLWSISGGTYYPSVLCKVKTLQIDGDSIMQLDTAVKEREINL</sequence>
<feature type="domain" description="Pvc16 N-terminal" evidence="1">
    <location>
        <begin position="10"/>
        <end position="166"/>
    </location>
</feature>
<gene>
    <name evidence="2" type="ORF">H9Y05_00900</name>
</gene>
<reference evidence="2" key="1">
    <citation type="submission" date="2020-09" db="EMBL/GenBank/DDBJ databases">
        <title>Taishania pollutisoli gen. nov., sp. nov., Isolated from Tetrabromobisphenol A-Contaminated Soil.</title>
        <authorList>
            <person name="Chen Q."/>
        </authorList>
    </citation>
    <scope>NUCLEOTIDE SEQUENCE</scope>
    <source>
        <strain evidence="2">CZZ-1</strain>
    </source>
</reference>
<comment type="caution">
    <text evidence="2">The sequence shown here is derived from an EMBL/GenBank/DDBJ whole genome shotgun (WGS) entry which is preliminary data.</text>
</comment>
<dbReference type="Pfam" id="PF14065">
    <property type="entry name" value="Pvc16_N"/>
    <property type="match status" value="1"/>
</dbReference>
<accession>A0A8J6PAD4</accession>
<proteinExistence type="predicted"/>
<evidence type="ECO:0000259" key="1">
    <source>
        <dbReference type="Pfam" id="PF14065"/>
    </source>
</evidence>
<keyword evidence="3" id="KW-1185">Reference proteome</keyword>
<dbReference type="InterPro" id="IPR025351">
    <property type="entry name" value="Pvc16_N"/>
</dbReference>
<dbReference type="Proteomes" id="UP000652681">
    <property type="component" value="Unassembled WGS sequence"/>
</dbReference>
<protein>
    <submittedName>
        <fullName evidence="2">DUF4255 domain-containing protein</fullName>
    </submittedName>
</protein>
<organism evidence="2 3">
    <name type="scientific">Taishania pollutisoli</name>
    <dbReference type="NCBI Taxonomy" id="2766479"/>
    <lineage>
        <taxon>Bacteria</taxon>
        <taxon>Pseudomonadati</taxon>
        <taxon>Bacteroidota</taxon>
        <taxon>Flavobacteriia</taxon>
        <taxon>Flavobacteriales</taxon>
        <taxon>Crocinitomicaceae</taxon>
        <taxon>Taishania</taxon>
    </lineage>
</organism>
<dbReference type="EMBL" id="JACVEL010000001">
    <property type="protein sequence ID" value="MBC9811022.1"/>
    <property type="molecule type" value="Genomic_DNA"/>
</dbReference>
<dbReference type="AlphaFoldDB" id="A0A8J6PAD4"/>
<evidence type="ECO:0000313" key="2">
    <source>
        <dbReference type="EMBL" id="MBC9811022.1"/>
    </source>
</evidence>
<name>A0A8J6PAD4_9FLAO</name>